<dbReference type="Proteomes" id="UP000006514">
    <property type="component" value="Unassembled WGS sequence"/>
</dbReference>
<name>J0D2U4_AURST</name>
<sequence>MSASKRIKTVSTTLLARYPKRRCGKHPDVHCYENPETGDHFDIGLPTRLTVYTAAILKGEATFTKAPSNKHFGHAFALSGRGRTRGTGPGAGHDDGDDGDDGDDDPPRRRAASPARRAADRASSPIPAVARDMPLSAYAQFGGFDEEITVKLAAIGHTPATKVRHIPRRTWEAAGMSGIEFITASEVDAQTRKRMRIAAPSDD</sequence>
<feature type="compositionally biased region" description="Low complexity" evidence="1">
    <location>
        <begin position="112"/>
        <end position="125"/>
    </location>
</feature>
<gene>
    <name evidence="2" type="ORF">AURDEDRAFT_189109</name>
</gene>
<evidence type="ECO:0000313" key="2">
    <source>
        <dbReference type="EMBL" id="EJD32957.1"/>
    </source>
</evidence>
<dbReference type="AlphaFoldDB" id="J0D2U4"/>
<evidence type="ECO:0000313" key="3">
    <source>
        <dbReference type="Proteomes" id="UP000006514"/>
    </source>
</evidence>
<accession>J0D2U4</accession>
<dbReference type="KEGG" id="adl:AURDEDRAFT_189109"/>
<dbReference type="InParanoid" id="J0D2U4"/>
<dbReference type="EMBL" id="JH688531">
    <property type="protein sequence ID" value="EJD32957.1"/>
    <property type="molecule type" value="Genomic_DNA"/>
</dbReference>
<proteinExistence type="predicted"/>
<reference evidence="3" key="1">
    <citation type="journal article" date="2012" name="Science">
        <title>The Paleozoic origin of enzymatic lignin decomposition reconstructed from 31 fungal genomes.</title>
        <authorList>
            <person name="Floudas D."/>
            <person name="Binder M."/>
            <person name="Riley R."/>
            <person name="Barry K."/>
            <person name="Blanchette R.A."/>
            <person name="Henrissat B."/>
            <person name="Martinez A.T."/>
            <person name="Otillar R."/>
            <person name="Spatafora J.W."/>
            <person name="Yadav J.S."/>
            <person name="Aerts A."/>
            <person name="Benoit I."/>
            <person name="Boyd A."/>
            <person name="Carlson A."/>
            <person name="Copeland A."/>
            <person name="Coutinho P.M."/>
            <person name="de Vries R.P."/>
            <person name="Ferreira P."/>
            <person name="Findley K."/>
            <person name="Foster B."/>
            <person name="Gaskell J."/>
            <person name="Glotzer D."/>
            <person name="Gorecki P."/>
            <person name="Heitman J."/>
            <person name="Hesse C."/>
            <person name="Hori C."/>
            <person name="Igarashi K."/>
            <person name="Jurgens J.A."/>
            <person name="Kallen N."/>
            <person name="Kersten P."/>
            <person name="Kohler A."/>
            <person name="Kuees U."/>
            <person name="Kumar T.K.A."/>
            <person name="Kuo A."/>
            <person name="LaButti K."/>
            <person name="Larrondo L.F."/>
            <person name="Lindquist E."/>
            <person name="Ling A."/>
            <person name="Lombard V."/>
            <person name="Lucas S."/>
            <person name="Lundell T."/>
            <person name="Martin R."/>
            <person name="McLaughlin D.J."/>
            <person name="Morgenstern I."/>
            <person name="Morin E."/>
            <person name="Murat C."/>
            <person name="Nagy L.G."/>
            <person name="Nolan M."/>
            <person name="Ohm R.A."/>
            <person name="Patyshakuliyeva A."/>
            <person name="Rokas A."/>
            <person name="Ruiz-Duenas F.J."/>
            <person name="Sabat G."/>
            <person name="Salamov A."/>
            <person name="Samejima M."/>
            <person name="Schmutz J."/>
            <person name="Slot J.C."/>
            <person name="St John F."/>
            <person name="Stenlid J."/>
            <person name="Sun H."/>
            <person name="Sun S."/>
            <person name="Syed K."/>
            <person name="Tsang A."/>
            <person name="Wiebenga A."/>
            <person name="Young D."/>
            <person name="Pisabarro A."/>
            <person name="Eastwood D.C."/>
            <person name="Martin F."/>
            <person name="Cullen D."/>
            <person name="Grigoriev I.V."/>
            <person name="Hibbett D.S."/>
        </authorList>
    </citation>
    <scope>NUCLEOTIDE SEQUENCE [LARGE SCALE GENOMIC DNA]</scope>
    <source>
        <strain evidence="3">TFB10046</strain>
    </source>
</reference>
<evidence type="ECO:0000256" key="1">
    <source>
        <dbReference type="SAM" id="MobiDB-lite"/>
    </source>
</evidence>
<keyword evidence="3" id="KW-1185">Reference proteome</keyword>
<organism evidence="2 3">
    <name type="scientific">Auricularia subglabra (strain TFB-10046 / SS5)</name>
    <name type="common">White-rot fungus</name>
    <name type="synonym">Auricularia delicata (strain TFB10046)</name>
    <dbReference type="NCBI Taxonomy" id="717982"/>
    <lineage>
        <taxon>Eukaryota</taxon>
        <taxon>Fungi</taxon>
        <taxon>Dikarya</taxon>
        <taxon>Basidiomycota</taxon>
        <taxon>Agaricomycotina</taxon>
        <taxon>Agaricomycetes</taxon>
        <taxon>Auriculariales</taxon>
        <taxon>Auriculariaceae</taxon>
        <taxon>Auricularia</taxon>
    </lineage>
</organism>
<protein>
    <submittedName>
        <fullName evidence="2">Uncharacterized protein</fullName>
    </submittedName>
</protein>
<feature type="compositionally biased region" description="Acidic residues" evidence="1">
    <location>
        <begin position="95"/>
        <end position="104"/>
    </location>
</feature>
<feature type="region of interest" description="Disordered" evidence="1">
    <location>
        <begin position="77"/>
        <end position="127"/>
    </location>
</feature>